<protein>
    <recommendedName>
        <fullName evidence="7">Polysaccharide chain length determinant N-terminal domain-containing protein</fullName>
    </recommendedName>
</protein>
<dbReference type="InterPro" id="IPR003856">
    <property type="entry name" value="LPS_length_determ_N"/>
</dbReference>
<sequence>MANDDEIYLIDMWRIVVREWRWFVGVGFVVLALTVAYLHHARSQWEATAWIQIGQVGTAPTGQDPHVEAFSRTVERLETRAFQDDVLKSVGVPVDAPEAKLFRGSMKIEQLAYANLVKLRVRGYSAEDAKELATAAATVLHAAHAQIAAAPLAFVRHRLDAVDARLKDAQARRDKLLAGNTGRNDQAALTDLAVATSDQDIRALEQVRAELALRQLPNYTYETSLAWPVYVDKDRVFPNTLLTLGIGLLAAAFLASLAAVARHALRRSARDLAAGSASPSH</sequence>
<dbReference type="EMBL" id="JAAQQR010000003">
    <property type="protein sequence ID" value="NID05179.1"/>
    <property type="molecule type" value="Genomic_DNA"/>
</dbReference>
<evidence type="ECO:0000313" key="9">
    <source>
        <dbReference type="Proteomes" id="UP001429601"/>
    </source>
</evidence>
<comment type="subcellular location">
    <subcellularLocation>
        <location evidence="1">Cell membrane</location>
        <topology evidence="1">Multi-pass membrane protein</topology>
    </subcellularLocation>
</comment>
<evidence type="ECO:0000256" key="2">
    <source>
        <dbReference type="ARBA" id="ARBA00022475"/>
    </source>
</evidence>
<feature type="transmembrane region" description="Helical" evidence="6">
    <location>
        <begin position="20"/>
        <end position="38"/>
    </location>
</feature>
<evidence type="ECO:0000256" key="3">
    <source>
        <dbReference type="ARBA" id="ARBA00022692"/>
    </source>
</evidence>
<dbReference type="RefSeq" id="WP_167125427.1">
    <property type="nucleotide sequence ID" value="NZ_JAAQQR010000003.1"/>
</dbReference>
<evidence type="ECO:0000256" key="5">
    <source>
        <dbReference type="ARBA" id="ARBA00023136"/>
    </source>
</evidence>
<evidence type="ECO:0000313" key="8">
    <source>
        <dbReference type="EMBL" id="NID05179.1"/>
    </source>
</evidence>
<evidence type="ECO:0000256" key="6">
    <source>
        <dbReference type="SAM" id="Phobius"/>
    </source>
</evidence>
<dbReference type="PANTHER" id="PTHR32309:SF13">
    <property type="entry name" value="FERRIC ENTEROBACTIN TRANSPORT PROTEIN FEPE"/>
    <property type="match status" value="1"/>
</dbReference>
<name>A0ABX0Q3Q2_9GAMM</name>
<evidence type="ECO:0000256" key="1">
    <source>
        <dbReference type="ARBA" id="ARBA00004651"/>
    </source>
</evidence>
<keyword evidence="4 6" id="KW-1133">Transmembrane helix</keyword>
<proteinExistence type="predicted"/>
<gene>
    <name evidence="8" type="ORF">HBF26_09795</name>
</gene>
<keyword evidence="2" id="KW-1003">Cell membrane</keyword>
<dbReference type="Pfam" id="PF02706">
    <property type="entry name" value="Wzz"/>
    <property type="match status" value="1"/>
</dbReference>
<accession>A0ABX0Q3Q2</accession>
<keyword evidence="5 6" id="KW-0472">Membrane</keyword>
<feature type="domain" description="Polysaccharide chain length determinant N-terminal" evidence="7">
    <location>
        <begin position="5"/>
        <end position="63"/>
    </location>
</feature>
<comment type="caution">
    <text evidence="8">The sequence shown here is derived from an EMBL/GenBank/DDBJ whole genome shotgun (WGS) entry which is preliminary data.</text>
</comment>
<dbReference type="InterPro" id="IPR050445">
    <property type="entry name" value="Bact_polysacc_biosynth/exp"/>
</dbReference>
<keyword evidence="9" id="KW-1185">Reference proteome</keyword>
<dbReference type="PANTHER" id="PTHR32309">
    <property type="entry name" value="TYROSINE-PROTEIN KINASE"/>
    <property type="match status" value="1"/>
</dbReference>
<keyword evidence="3 6" id="KW-0812">Transmembrane</keyword>
<evidence type="ECO:0000256" key="4">
    <source>
        <dbReference type="ARBA" id="ARBA00022989"/>
    </source>
</evidence>
<reference evidence="8 9" key="1">
    <citation type="journal article" date="2011" name="Curr. Microbiol.">
        <title>Luteibacter jiangsuensis sp. nov.: a methamidophos-degrading bacterium isolated from a methamidophos-manufacturing factory.</title>
        <authorList>
            <person name="Wang L."/>
            <person name="Wang G.L."/>
            <person name="Li S.P."/>
            <person name="Jiang J.D."/>
        </authorList>
    </citation>
    <scope>NUCLEOTIDE SEQUENCE [LARGE SCALE GENOMIC DNA]</scope>
    <source>
        <strain evidence="8 9">CGMCC 1.10133</strain>
    </source>
</reference>
<organism evidence="8 9">
    <name type="scientific">Luteibacter jiangsuensis</name>
    <dbReference type="NCBI Taxonomy" id="637577"/>
    <lineage>
        <taxon>Bacteria</taxon>
        <taxon>Pseudomonadati</taxon>
        <taxon>Pseudomonadota</taxon>
        <taxon>Gammaproteobacteria</taxon>
        <taxon>Lysobacterales</taxon>
        <taxon>Rhodanobacteraceae</taxon>
        <taxon>Luteibacter</taxon>
    </lineage>
</organism>
<dbReference type="Proteomes" id="UP001429601">
    <property type="component" value="Unassembled WGS sequence"/>
</dbReference>
<feature type="transmembrane region" description="Helical" evidence="6">
    <location>
        <begin position="241"/>
        <end position="261"/>
    </location>
</feature>
<evidence type="ECO:0000259" key="7">
    <source>
        <dbReference type="Pfam" id="PF02706"/>
    </source>
</evidence>